<protein>
    <submittedName>
        <fullName evidence="1">Uncharacterized protein</fullName>
    </submittedName>
</protein>
<evidence type="ECO:0000313" key="1">
    <source>
        <dbReference type="EnsemblProtists" id="HpaP803931"/>
    </source>
</evidence>
<sequence>MLLEIMSLVKSSDSVNFSVAYLNWVETLVTTGKESLADCRALLLAVANVLDQSLDKELKALSVLELFSTMYKERETDKVQTLRACKMVQKNPVARFLARVDLAALPVVKTSLQQ</sequence>
<accession>M4BCB5</accession>
<dbReference type="HOGENOM" id="CLU_2125845_0_0_1"/>
<dbReference type="Proteomes" id="UP000011713">
    <property type="component" value="Unassembled WGS sequence"/>
</dbReference>
<dbReference type="EMBL" id="JH598126">
    <property type="status" value="NOT_ANNOTATED_CDS"/>
    <property type="molecule type" value="Genomic_DNA"/>
</dbReference>
<reference evidence="2" key="1">
    <citation type="journal article" date="2010" name="Science">
        <title>Signatures of adaptation to obligate biotrophy in the Hyaloperonospora arabidopsidis genome.</title>
        <authorList>
            <person name="Baxter L."/>
            <person name="Tripathy S."/>
            <person name="Ishaque N."/>
            <person name="Boot N."/>
            <person name="Cabral A."/>
            <person name="Kemen E."/>
            <person name="Thines M."/>
            <person name="Ah-Fong A."/>
            <person name="Anderson R."/>
            <person name="Badejoko W."/>
            <person name="Bittner-Eddy P."/>
            <person name="Boore J.L."/>
            <person name="Chibucos M.C."/>
            <person name="Coates M."/>
            <person name="Dehal P."/>
            <person name="Delehaunty K."/>
            <person name="Dong S."/>
            <person name="Downton P."/>
            <person name="Dumas B."/>
            <person name="Fabro G."/>
            <person name="Fronick C."/>
            <person name="Fuerstenberg S.I."/>
            <person name="Fulton L."/>
            <person name="Gaulin E."/>
            <person name="Govers F."/>
            <person name="Hughes L."/>
            <person name="Humphray S."/>
            <person name="Jiang R.H."/>
            <person name="Judelson H."/>
            <person name="Kamoun S."/>
            <person name="Kyung K."/>
            <person name="Meijer H."/>
            <person name="Minx P."/>
            <person name="Morris P."/>
            <person name="Nelson J."/>
            <person name="Phuntumart V."/>
            <person name="Qutob D."/>
            <person name="Rehmany A."/>
            <person name="Rougon-Cardoso A."/>
            <person name="Ryden P."/>
            <person name="Torto-Alalibo T."/>
            <person name="Studholme D."/>
            <person name="Wang Y."/>
            <person name="Win J."/>
            <person name="Wood J."/>
            <person name="Clifton S.W."/>
            <person name="Rogers J."/>
            <person name="Van den Ackerveken G."/>
            <person name="Jones J.D."/>
            <person name="McDowell J.M."/>
            <person name="Beynon J."/>
            <person name="Tyler B.M."/>
        </authorList>
    </citation>
    <scope>NUCLEOTIDE SEQUENCE [LARGE SCALE GENOMIC DNA]</scope>
    <source>
        <strain evidence="2">Emoy2</strain>
    </source>
</reference>
<dbReference type="InParanoid" id="M4BCB5"/>
<dbReference type="AlphaFoldDB" id="M4BCB5"/>
<dbReference type="EnsemblProtists" id="HpaT803931">
    <property type="protein sequence ID" value="HpaP803931"/>
    <property type="gene ID" value="HpaG803931"/>
</dbReference>
<proteinExistence type="predicted"/>
<dbReference type="VEuPathDB" id="FungiDB:HpaG803931"/>
<evidence type="ECO:0000313" key="2">
    <source>
        <dbReference type="Proteomes" id="UP000011713"/>
    </source>
</evidence>
<name>M4BCB5_HYAAE</name>
<organism evidence="1 2">
    <name type="scientific">Hyaloperonospora arabidopsidis (strain Emoy2)</name>
    <name type="common">Downy mildew agent</name>
    <name type="synonym">Peronospora arabidopsidis</name>
    <dbReference type="NCBI Taxonomy" id="559515"/>
    <lineage>
        <taxon>Eukaryota</taxon>
        <taxon>Sar</taxon>
        <taxon>Stramenopiles</taxon>
        <taxon>Oomycota</taxon>
        <taxon>Peronosporomycetes</taxon>
        <taxon>Peronosporales</taxon>
        <taxon>Peronosporaceae</taxon>
        <taxon>Hyaloperonospora</taxon>
    </lineage>
</organism>
<dbReference type="STRING" id="559515.M4BCB5"/>
<reference evidence="1" key="2">
    <citation type="submission" date="2015-06" db="UniProtKB">
        <authorList>
            <consortium name="EnsemblProtists"/>
        </authorList>
    </citation>
    <scope>IDENTIFICATION</scope>
    <source>
        <strain evidence="1">Emoy2</strain>
    </source>
</reference>
<keyword evidence="2" id="KW-1185">Reference proteome</keyword>